<keyword evidence="2" id="KW-1185">Reference proteome</keyword>
<dbReference type="STRING" id="281362.AT959_02770"/>
<name>A0A133XM40_9RHOO</name>
<dbReference type="AlphaFoldDB" id="A0A133XM40"/>
<dbReference type="Proteomes" id="UP000070186">
    <property type="component" value="Unassembled WGS sequence"/>
</dbReference>
<reference evidence="1 2" key="1">
    <citation type="submission" date="2015-12" db="EMBL/GenBank/DDBJ databases">
        <title>Nitrous oxide reduction kinetics distinguish bacteria harboring typical versus atypical NosZ.</title>
        <authorList>
            <person name="Yoon S."/>
            <person name="Nissen S."/>
            <person name="Park D."/>
            <person name="Sanford R.A."/>
            <person name="Loeffler F.E."/>
        </authorList>
    </citation>
    <scope>NUCLEOTIDE SEQUENCE [LARGE SCALE GENOMIC DNA]</scope>
    <source>
        <strain evidence="1 2">ATCC BAA-841</strain>
    </source>
</reference>
<proteinExistence type="predicted"/>
<gene>
    <name evidence="1" type="ORF">AT959_02770</name>
</gene>
<comment type="caution">
    <text evidence="1">The sequence shown here is derived from an EMBL/GenBank/DDBJ whole genome shotgun (WGS) entry which is preliminary data.</text>
</comment>
<sequence>MIPWFWIWSPQLHYPWSGSVAQQIEPNTNWFFDAILPTSGVARIEKKAFERASYGKQLGLITEVLLELSAKGKIDSAKVTKSLKDLRQIHDDIETLKKKEFAATARSIADDIERLKEQSPAEYALLMQRLGR</sequence>
<accession>A0A133XM40</accession>
<dbReference type="RefSeq" id="WP_066880343.1">
    <property type="nucleotide sequence ID" value="NZ_LODL01000007.1"/>
</dbReference>
<evidence type="ECO:0000313" key="2">
    <source>
        <dbReference type="Proteomes" id="UP000070186"/>
    </source>
</evidence>
<evidence type="ECO:0000313" key="1">
    <source>
        <dbReference type="EMBL" id="KXB32002.1"/>
    </source>
</evidence>
<dbReference type="EMBL" id="LODL01000007">
    <property type="protein sequence ID" value="KXB32002.1"/>
    <property type="molecule type" value="Genomic_DNA"/>
</dbReference>
<organism evidence="1 2">
    <name type="scientific">Dechloromonas denitrificans</name>
    <dbReference type="NCBI Taxonomy" id="281362"/>
    <lineage>
        <taxon>Bacteria</taxon>
        <taxon>Pseudomonadati</taxon>
        <taxon>Pseudomonadota</taxon>
        <taxon>Betaproteobacteria</taxon>
        <taxon>Rhodocyclales</taxon>
        <taxon>Azonexaceae</taxon>
        <taxon>Dechloromonas</taxon>
    </lineage>
</organism>
<protein>
    <submittedName>
        <fullName evidence="1">Uncharacterized protein</fullName>
    </submittedName>
</protein>